<dbReference type="PANTHER" id="PTHR22674">
    <property type="entry name" value="NTPASE, KAP FAMILY P-LOOP DOMAIN-CONTAINING 1"/>
    <property type="match status" value="1"/>
</dbReference>
<keyword evidence="1" id="KW-0472">Membrane</keyword>
<dbReference type="Pfam" id="PF07693">
    <property type="entry name" value="KAP_NTPase"/>
    <property type="match status" value="2"/>
</dbReference>
<dbReference type="PANTHER" id="PTHR22674:SF6">
    <property type="entry name" value="NTPASE KAP FAMILY P-LOOP DOMAIN-CONTAINING PROTEIN 1"/>
    <property type="match status" value="1"/>
</dbReference>
<feature type="domain" description="KAP NTPase" evidence="2">
    <location>
        <begin position="401"/>
        <end position="486"/>
    </location>
</feature>
<name>A0ABT9PBZ7_9ACTN</name>
<keyword evidence="4" id="KW-1185">Reference proteome</keyword>
<dbReference type="SUPFAM" id="SSF52540">
    <property type="entry name" value="P-loop containing nucleoside triphosphate hydrolases"/>
    <property type="match status" value="1"/>
</dbReference>
<keyword evidence="1" id="KW-0812">Transmembrane</keyword>
<feature type="domain" description="KAP NTPase" evidence="2">
    <location>
        <begin position="767"/>
        <end position="935"/>
    </location>
</feature>
<accession>A0ABT9PBZ7</accession>
<organism evidence="3 4">
    <name type="scientific">Kineosporia succinea</name>
    <dbReference type="NCBI Taxonomy" id="84632"/>
    <lineage>
        <taxon>Bacteria</taxon>
        <taxon>Bacillati</taxon>
        <taxon>Actinomycetota</taxon>
        <taxon>Actinomycetes</taxon>
        <taxon>Kineosporiales</taxon>
        <taxon>Kineosporiaceae</taxon>
        <taxon>Kineosporia</taxon>
    </lineage>
</organism>
<reference evidence="3 4" key="1">
    <citation type="submission" date="2023-07" db="EMBL/GenBank/DDBJ databases">
        <title>Sequencing the genomes of 1000 actinobacteria strains.</title>
        <authorList>
            <person name="Klenk H.-P."/>
        </authorList>
    </citation>
    <scope>NUCLEOTIDE SEQUENCE [LARGE SCALE GENOMIC DNA]</scope>
    <source>
        <strain evidence="3 4">DSM 44388</strain>
    </source>
</reference>
<feature type="transmembrane region" description="Helical" evidence="1">
    <location>
        <begin position="598"/>
        <end position="621"/>
    </location>
</feature>
<evidence type="ECO:0000256" key="1">
    <source>
        <dbReference type="SAM" id="Phobius"/>
    </source>
</evidence>
<dbReference type="RefSeq" id="WP_307248816.1">
    <property type="nucleotide sequence ID" value="NZ_JAUSQZ010000001.1"/>
</dbReference>
<dbReference type="EMBL" id="JAUSQZ010000001">
    <property type="protein sequence ID" value="MDP9830026.1"/>
    <property type="molecule type" value="Genomic_DNA"/>
</dbReference>
<gene>
    <name evidence="3" type="ORF">J2S57_005775</name>
</gene>
<protein>
    <recommendedName>
        <fullName evidence="2">KAP NTPase domain-containing protein</fullName>
    </recommendedName>
</protein>
<sequence length="1082" mass="116937">MTGAMTRVKGLRERGIAVGEGGVRAQVLGTVGDTLFQVAVGPGSAGVRVDAYVVPLRDGRPGDFGRRLRSVFPNASWDQSFGRVRVLRPAAMAGGPAASSPYIYFVTLRDPGERGGDRALENVVPAVREVLRVAGTAGCRSIAVPVDWEALAGLPVEPAASLVPALRAAAEQAEIPERVVLVMRSGIEEQMVRDAWGEPEQRREVQLSPGARSLLEEARRATGVAGPLRILRVFLEREPAGADGFDVVLASLVRHRMPDVADGLRRLGRLAQREGAEAPYRTAELLVTAERLAVAEGVSDQVHRRHLLMVLLSPPLGDDVPGALGLSAADLTDCLAEALSLASRQRSAGDWRLWLNDTLGHRSDDPEPPGRARVLAGGFSSDLVDPRVGIPLSQDHLGRGVYAEMLATLIADRKTPTPLSVGLFGPWGSGKSTFMGLLRRQIDDRSALGGTYLPNVVQIGFNAWTYADTNLWASLGDEIFRRLADIDGRERARQEELTRVLRRELDSSGERTGELTRAQEAAARRTRELLEELDRLRGVRRGLLEALVRATDAELAGDWKRLGVQDQGEQVQVVAEQLRGTVSGAITLYRTLQGRRGWALGAVLTASAVVLLVGLVSAGAVQEWSRFVGLAGLLAGAATVVRWLAGARAAMARVTRVVRQFDEARDPVTQERIEEALAGIHAAQARERALRAQYDEELARAGELRRELEELSPGRRLYAFLAERAGSDDYRGSLGLISVIRRDLEKLSGLMSAWPQEHGGQERPIDRIVLYIDDLDRCAPAQVVAVLEAVHLLLALDLFVVVLGVDPQWLVRSLRTGHRALLGDQAPDDYLKKIFNIPFVLPAVAPEGFRAMIEHLSGPSAVPGAVTVEAGEDPAPLADEGAGPLVQAGSAASRVRRRERVDPEPLGVEEREVLSAQAPLVRQPREIKRLHNLYRMLRSTQDLSPASSFIGGPGEPGQFRAVAVLLGLLSAAPEHLHALLFAPPGPQRRGGICRRAPGPESWEETLAGLEPRRVDGTWVNDVAAGLDAGACRDWADLVRAARQVPGPVELAAFRIWGPHIARFTFGPSEGPVFTRPGAETSA</sequence>
<feature type="transmembrane region" description="Helical" evidence="1">
    <location>
        <begin position="627"/>
        <end position="645"/>
    </location>
</feature>
<dbReference type="InterPro" id="IPR052754">
    <property type="entry name" value="NTPase_KAP_P-loop"/>
</dbReference>
<dbReference type="InterPro" id="IPR011646">
    <property type="entry name" value="KAP_P-loop"/>
</dbReference>
<proteinExistence type="predicted"/>
<evidence type="ECO:0000313" key="4">
    <source>
        <dbReference type="Proteomes" id="UP001235712"/>
    </source>
</evidence>
<evidence type="ECO:0000259" key="2">
    <source>
        <dbReference type="Pfam" id="PF07693"/>
    </source>
</evidence>
<evidence type="ECO:0000313" key="3">
    <source>
        <dbReference type="EMBL" id="MDP9830026.1"/>
    </source>
</evidence>
<dbReference type="InterPro" id="IPR027417">
    <property type="entry name" value="P-loop_NTPase"/>
</dbReference>
<dbReference type="Proteomes" id="UP001235712">
    <property type="component" value="Unassembled WGS sequence"/>
</dbReference>
<keyword evidence="1" id="KW-1133">Transmembrane helix</keyword>
<comment type="caution">
    <text evidence="3">The sequence shown here is derived from an EMBL/GenBank/DDBJ whole genome shotgun (WGS) entry which is preliminary data.</text>
</comment>